<proteinExistence type="inferred from homology"/>
<evidence type="ECO:0000313" key="4">
    <source>
        <dbReference type="EnsemblMetazoa" id="PHUM079950-PA"/>
    </source>
</evidence>
<comment type="similarity">
    <text evidence="1">Belongs to the ClpA/ClpB family. Torsin subfamily.</text>
</comment>
<dbReference type="EMBL" id="AAZO01000953">
    <property type="status" value="NOT_ANNOTATED_CDS"/>
    <property type="molecule type" value="Genomic_DNA"/>
</dbReference>
<dbReference type="VEuPathDB" id="VectorBase:PHUM079950"/>
<dbReference type="EnsemblMetazoa" id="PHUM079950-RA">
    <property type="protein sequence ID" value="PHUM079950-PA"/>
    <property type="gene ID" value="PHUM079950"/>
</dbReference>
<feature type="chain" id="PRO_5011412452" evidence="2">
    <location>
        <begin position="17"/>
        <end position="307"/>
    </location>
</feature>
<dbReference type="Gene3D" id="3.40.50.300">
    <property type="entry name" value="P-loop containing nucleotide triphosphate hydrolases"/>
    <property type="match status" value="1"/>
</dbReference>
<dbReference type="GO" id="GO:0005737">
    <property type="term" value="C:cytoplasm"/>
    <property type="evidence" value="ECO:0007669"/>
    <property type="project" value="UniProtKB-ARBA"/>
</dbReference>
<dbReference type="GO" id="GO:0012505">
    <property type="term" value="C:endomembrane system"/>
    <property type="evidence" value="ECO:0007669"/>
    <property type="project" value="UniProtKB-ARBA"/>
</dbReference>
<dbReference type="RefSeq" id="XP_002423698.1">
    <property type="nucleotide sequence ID" value="XM_002423653.1"/>
</dbReference>
<dbReference type="InterPro" id="IPR010448">
    <property type="entry name" value="Torsin"/>
</dbReference>
<reference evidence="3" key="2">
    <citation type="submission" date="2007-04" db="EMBL/GenBank/DDBJ databases">
        <title>The genome of the human body louse.</title>
        <authorList>
            <consortium name="The Human Body Louse Genome Consortium"/>
            <person name="Kirkness E."/>
            <person name="Walenz B."/>
            <person name="Hass B."/>
            <person name="Bruggner R."/>
            <person name="Strausberg R."/>
        </authorList>
    </citation>
    <scope>NUCLEOTIDE SEQUENCE</scope>
    <source>
        <strain evidence="3">USDA</strain>
    </source>
</reference>
<keyword evidence="5" id="KW-1185">Reference proteome</keyword>
<dbReference type="PANTHER" id="PTHR10760">
    <property type="entry name" value="TORSIN"/>
    <property type="match status" value="1"/>
</dbReference>
<dbReference type="HOGENOM" id="CLU_053537_0_0_1"/>
<evidence type="ECO:0000313" key="3">
    <source>
        <dbReference type="EMBL" id="EEB10960.1"/>
    </source>
</evidence>
<organism>
    <name type="scientific">Pediculus humanus subsp. corporis</name>
    <name type="common">Body louse</name>
    <dbReference type="NCBI Taxonomy" id="121224"/>
    <lineage>
        <taxon>Eukaryota</taxon>
        <taxon>Metazoa</taxon>
        <taxon>Ecdysozoa</taxon>
        <taxon>Arthropoda</taxon>
        <taxon>Hexapoda</taxon>
        <taxon>Insecta</taxon>
        <taxon>Pterygota</taxon>
        <taxon>Neoptera</taxon>
        <taxon>Paraneoptera</taxon>
        <taxon>Psocodea</taxon>
        <taxon>Troctomorpha</taxon>
        <taxon>Phthiraptera</taxon>
        <taxon>Anoplura</taxon>
        <taxon>Pediculidae</taxon>
        <taxon>Pediculus</taxon>
    </lineage>
</organism>
<dbReference type="PANTHER" id="PTHR10760:SF2">
    <property type="entry name" value="LD13476P-RELATED"/>
    <property type="match status" value="1"/>
</dbReference>
<dbReference type="FunCoup" id="E0VC54">
    <property type="interactions" value="1022"/>
</dbReference>
<dbReference type="OrthoDB" id="19623at2759"/>
<dbReference type="CTD" id="8231366"/>
<name>E0VC54_PEDHC</name>
<dbReference type="InParanoid" id="E0VC54"/>
<dbReference type="GeneID" id="8231366"/>
<dbReference type="Proteomes" id="UP000009046">
    <property type="component" value="Unassembled WGS sequence"/>
</dbReference>
<dbReference type="Pfam" id="PF06309">
    <property type="entry name" value="Torsin"/>
    <property type="match status" value="1"/>
</dbReference>
<dbReference type="eggNOG" id="KOG2170">
    <property type="taxonomic scope" value="Eukaryota"/>
</dbReference>
<dbReference type="OMA" id="THKTYQL"/>
<reference evidence="4" key="3">
    <citation type="submission" date="2020-05" db="UniProtKB">
        <authorList>
            <consortium name="EnsemblMetazoa"/>
        </authorList>
    </citation>
    <scope>IDENTIFICATION</scope>
    <source>
        <strain evidence="4">USDA</strain>
    </source>
</reference>
<dbReference type="InterPro" id="IPR027417">
    <property type="entry name" value="P-loop_NTPase"/>
</dbReference>
<dbReference type="STRING" id="121224.E0VC54"/>
<evidence type="ECO:0000256" key="2">
    <source>
        <dbReference type="SAM" id="SignalP"/>
    </source>
</evidence>
<feature type="signal peptide" evidence="2">
    <location>
        <begin position="1"/>
        <end position="16"/>
    </location>
</feature>
<dbReference type="SUPFAM" id="SSF52540">
    <property type="entry name" value="P-loop containing nucleoside triphosphate hydrolases"/>
    <property type="match status" value="1"/>
</dbReference>
<dbReference type="AlphaFoldDB" id="E0VC54"/>
<protein>
    <submittedName>
        <fullName evidence="3">Torsin B, putative</fullName>
    </submittedName>
</protein>
<dbReference type="GO" id="GO:0016887">
    <property type="term" value="F:ATP hydrolysis activity"/>
    <property type="evidence" value="ECO:0007669"/>
    <property type="project" value="InterPro"/>
</dbReference>
<evidence type="ECO:0000313" key="5">
    <source>
        <dbReference type="Proteomes" id="UP000009046"/>
    </source>
</evidence>
<gene>
    <name evidence="4" type="primary">8231366</name>
    <name evidence="3" type="ORF">Phum_PHUM079950</name>
</gene>
<dbReference type="EMBL" id="DS235047">
    <property type="protein sequence ID" value="EEB10960.1"/>
    <property type="molecule type" value="Genomic_DNA"/>
</dbReference>
<accession>E0VC54</accession>
<keyword evidence="2" id="KW-0732">Signal</keyword>
<evidence type="ECO:0000256" key="1">
    <source>
        <dbReference type="ARBA" id="ARBA00006235"/>
    </source>
</evidence>
<reference evidence="3" key="1">
    <citation type="submission" date="2007-04" db="EMBL/GenBank/DDBJ databases">
        <title>Annotation of Pediculus humanus corporis strain USDA.</title>
        <authorList>
            <person name="Kirkness E."/>
            <person name="Hannick L."/>
            <person name="Hass B."/>
            <person name="Bruggner R."/>
            <person name="Lawson D."/>
            <person name="Bidwell S."/>
            <person name="Joardar V."/>
            <person name="Caler E."/>
            <person name="Walenz B."/>
            <person name="Inman J."/>
            <person name="Schobel S."/>
            <person name="Galinsky K."/>
            <person name="Amedeo P."/>
            <person name="Strausberg R."/>
        </authorList>
    </citation>
    <scope>NUCLEOTIDE SEQUENCE</scope>
    <source>
        <strain evidence="3">USDA</strain>
    </source>
</reference>
<dbReference type="KEGG" id="phu:Phum_PHUM079950"/>
<dbReference type="GO" id="GO:0071218">
    <property type="term" value="P:cellular response to misfolded protein"/>
    <property type="evidence" value="ECO:0007669"/>
    <property type="project" value="TreeGrafter"/>
</dbReference>
<dbReference type="GO" id="GO:0005524">
    <property type="term" value="F:ATP binding"/>
    <property type="evidence" value="ECO:0007669"/>
    <property type="project" value="InterPro"/>
</dbReference>
<sequence>MKIGIFLILTLTFSLGYCFWSELLDSIENYIGYERCNSNFIKPDIKKLKKDFNELLYGQNIVINKLISTLKNRFNETPRKALVILMHGWTGSGKTHSKSKFVHFFNGRIHFPRNKKEYVDEYKINIQNWIKGNISNCHLSTFIFDEVDKIPAGVLDGIKPYFDYNDEIDSVNYKNGIFIFISNKGGSAINRKYMNLWKQGILRDDMQYKDFESDLRLSLYSTEGAFHQSSILDSHSVSLYLPFLPLGEEEVRKCIITELKNNNKPIKNEIVEEILNEMDFNTHGLSVSGCKRVADLVSSFRFDSDEL</sequence>